<evidence type="ECO:0008006" key="3">
    <source>
        <dbReference type="Google" id="ProtNLM"/>
    </source>
</evidence>
<dbReference type="Pfam" id="PF12095">
    <property type="entry name" value="CRR7"/>
    <property type="match status" value="1"/>
</dbReference>
<dbReference type="PANTHER" id="PTHR36803">
    <property type="entry name" value="PROTEIN CHLORORESPIRATORY REDUCTION 7, CHLOROPLASTIC"/>
    <property type="match status" value="1"/>
</dbReference>
<dbReference type="PANTHER" id="PTHR36803:SF1">
    <property type="entry name" value="PROTEIN CHLORORESPIRATORY REDUCTION 7, CHLOROPLASTIC"/>
    <property type="match status" value="1"/>
</dbReference>
<sequence length="159" mass="18249">MRANASAASMAGTLEKRLLVMSFNCKDIQKQKTYQPFLRASSVGNDEKFCSVQLKHSHNSISLRGDSLRVCAIRRRRVHERTETYVLLEPGQDEKFVSEEELKVKLKHYLENWPKKSLPPDLARFDTIDDAVSFLVSSVCELEIDGDVGTVQWYEVRLE</sequence>
<dbReference type="EMBL" id="KK914862">
    <property type="protein sequence ID" value="KDP27244.1"/>
    <property type="molecule type" value="Genomic_DNA"/>
</dbReference>
<dbReference type="GO" id="GO:0009570">
    <property type="term" value="C:chloroplast stroma"/>
    <property type="evidence" value="ECO:0007669"/>
    <property type="project" value="TreeGrafter"/>
</dbReference>
<keyword evidence="2" id="KW-1185">Reference proteome</keyword>
<dbReference type="STRING" id="180498.A0A067K635"/>
<dbReference type="KEGG" id="jcu:105644161"/>
<dbReference type="InterPro" id="IPR021954">
    <property type="entry name" value="CRR7"/>
</dbReference>
<dbReference type="OrthoDB" id="1879114at2759"/>
<evidence type="ECO:0000313" key="2">
    <source>
        <dbReference type="Proteomes" id="UP000027138"/>
    </source>
</evidence>
<protein>
    <recommendedName>
        <fullName evidence="3">Chlororespiratory reduction 7</fullName>
    </recommendedName>
</protein>
<reference evidence="1 2" key="1">
    <citation type="journal article" date="2014" name="PLoS ONE">
        <title>Global Analysis of Gene Expression Profiles in Physic Nut (Jatropha curcas L.) Seedlings Exposed to Salt Stress.</title>
        <authorList>
            <person name="Zhang L."/>
            <person name="Zhang C."/>
            <person name="Wu P."/>
            <person name="Chen Y."/>
            <person name="Li M."/>
            <person name="Jiang H."/>
            <person name="Wu G."/>
        </authorList>
    </citation>
    <scope>NUCLEOTIDE SEQUENCE [LARGE SCALE GENOMIC DNA]</scope>
    <source>
        <strain evidence="2">cv. GZQX0401</strain>
        <tissue evidence="1">Young leaves</tissue>
    </source>
</reference>
<dbReference type="Proteomes" id="UP000027138">
    <property type="component" value="Unassembled WGS sequence"/>
</dbReference>
<proteinExistence type="predicted"/>
<name>A0A067K635_JATCU</name>
<dbReference type="FunFam" id="3.90.940.40:FF:000001">
    <property type="entry name" value="Protein CHLORORESPIRATORY REDUCTION 7 chloroplastic"/>
    <property type="match status" value="1"/>
</dbReference>
<dbReference type="Gene3D" id="3.90.940.40">
    <property type="entry name" value="Protein CHLORORESPIRATORY REDUCTION 7"/>
    <property type="match status" value="1"/>
</dbReference>
<organism evidence="1 2">
    <name type="scientific">Jatropha curcas</name>
    <name type="common">Barbados nut</name>
    <dbReference type="NCBI Taxonomy" id="180498"/>
    <lineage>
        <taxon>Eukaryota</taxon>
        <taxon>Viridiplantae</taxon>
        <taxon>Streptophyta</taxon>
        <taxon>Embryophyta</taxon>
        <taxon>Tracheophyta</taxon>
        <taxon>Spermatophyta</taxon>
        <taxon>Magnoliopsida</taxon>
        <taxon>eudicotyledons</taxon>
        <taxon>Gunneridae</taxon>
        <taxon>Pentapetalae</taxon>
        <taxon>rosids</taxon>
        <taxon>fabids</taxon>
        <taxon>Malpighiales</taxon>
        <taxon>Euphorbiaceae</taxon>
        <taxon>Crotonoideae</taxon>
        <taxon>Jatropheae</taxon>
        <taxon>Jatropha</taxon>
    </lineage>
</organism>
<accession>A0A067K635</accession>
<gene>
    <name evidence="1" type="ORF">JCGZ_19943</name>
</gene>
<dbReference type="AlphaFoldDB" id="A0A067K635"/>
<evidence type="ECO:0000313" key="1">
    <source>
        <dbReference type="EMBL" id="KDP27244.1"/>
    </source>
</evidence>
<dbReference type="InterPro" id="IPR038150">
    <property type="entry name" value="CRR7-like_sf"/>
</dbReference>